<keyword evidence="1" id="KW-0805">Transcription regulation</keyword>
<dbReference type="CDD" id="cd01392">
    <property type="entry name" value="HTH_LacI"/>
    <property type="match status" value="1"/>
</dbReference>
<dbReference type="RefSeq" id="WP_094766015.1">
    <property type="nucleotide sequence ID" value="NZ_FUKQ01000059.1"/>
</dbReference>
<dbReference type="OrthoDB" id="9785139at2"/>
<dbReference type="InterPro" id="IPR028082">
    <property type="entry name" value="Peripla_BP_I"/>
</dbReference>
<dbReference type="InterPro" id="IPR010982">
    <property type="entry name" value="Lambda_DNA-bd_dom_sf"/>
</dbReference>
<dbReference type="Gene3D" id="1.10.260.40">
    <property type="entry name" value="lambda repressor-like DNA-binding domains"/>
    <property type="match status" value="1"/>
</dbReference>
<organism evidence="5 6">
    <name type="scientific">Luteococcus japonicus LSP_Lj1</name>
    <dbReference type="NCBI Taxonomy" id="1255658"/>
    <lineage>
        <taxon>Bacteria</taxon>
        <taxon>Bacillati</taxon>
        <taxon>Actinomycetota</taxon>
        <taxon>Actinomycetes</taxon>
        <taxon>Propionibacteriales</taxon>
        <taxon>Propionibacteriaceae</taxon>
        <taxon>Luteococcus</taxon>
    </lineage>
</organism>
<name>A0A1R4KKD2_9ACTN</name>
<accession>A0A1R4KKD2</accession>
<dbReference type="SMART" id="SM00354">
    <property type="entry name" value="HTH_LACI"/>
    <property type="match status" value="1"/>
</dbReference>
<dbReference type="AlphaFoldDB" id="A0A1R4KKD2"/>
<dbReference type="EMBL" id="FUKQ01000059">
    <property type="protein sequence ID" value="SJN44748.1"/>
    <property type="molecule type" value="Genomic_DNA"/>
</dbReference>
<dbReference type="GO" id="GO:0003700">
    <property type="term" value="F:DNA-binding transcription factor activity"/>
    <property type="evidence" value="ECO:0007669"/>
    <property type="project" value="TreeGrafter"/>
</dbReference>
<keyword evidence="2" id="KW-0238">DNA-binding</keyword>
<dbReference type="SUPFAM" id="SSF53822">
    <property type="entry name" value="Periplasmic binding protein-like I"/>
    <property type="match status" value="1"/>
</dbReference>
<gene>
    <name evidence="5" type="ORF">FM114_15365</name>
</gene>
<reference evidence="5 6" key="1">
    <citation type="submission" date="2017-02" db="EMBL/GenBank/DDBJ databases">
        <authorList>
            <person name="Peterson S.W."/>
        </authorList>
    </citation>
    <scope>NUCLEOTIDE SEQUENCE [LARGE SCALE GENOMIC DNA]</scope>
    <source>
        <strain evidence="5 6">LSP_Lj1</strain>
    </source>
</reference>
<evidence type="ECO:0000313" key="5">
    <source>
        <dbReference type="EMBL" id="SJN44748.1"/>
    </source>
</evidence>
<dbReference type="Pfam" id="PF00356">
    <property type="entry name" value="LacI"/>
    <property type="match status" value="1"/>
</dbReference>
<protein>
    <submittedName>
        <fullName evidence="5">Transcriptional regulator, LacI family</fullName>
    </submittedName>
</protein>
<evidence type="ECO:0000256" key="3">
    <source>
        <dbReference type="ARBA" id="ARBA00023163"/>
    </source>
</evidence>
<proteinExistence type="predicted"/>
<dbReference type="Pfam" id="PF13377">
    <property type="entry name" value="Peripla_BP_3"/>
    <property type="match status" value="1"/>
</dbReference>
<evidence type="ECO:0000256" key="1">
    <source>
        <dbReference type="ARBA" id="ARBA00023015"/>
    </source>
</evidence>
<sequence length="349" mass="37420">MTTAPRRPGMADVARAAGVSHQTVSRVLNQPDSVAPGTRERVQQAISELGYRRNMGARALATSRSRILGVIVDQGGYYGPSQTSSSIQMAAREQGYATLVAAIRDTSQAEIQQVLDLFLDHRVDGIIVIAPQVQLMDRLTVLAGEVPQVLVADGVEPLEGMLTVSVDQHAAAVMATNHLIELGHRDIAHLRGPVTWFDALERERGWRDAMTAEGLPVRDVLDGDWSAESGHRAGVALLEGGLPEAVVSANDQMALGLMSALHDAGVSVPGQVSVVGHDDSPGASYFLPPLTSVRQPFEKLGEACVEGLIGLITDVPIQPVRITPELKVRKSTEHWDMTGKPRLAYSKTT</sequence>
<dbReference type="Gene3D" id="3.40.50.2300">
    <property type="match status" value="2"/>
</dbReference>
<feature type="domain" description="HTH lacI-type" evidence="4">
    <location>
        <begin position="8"/>
        <end position="62"/>
    </location>
</feature>
<dbReference type="PROSITE" id="PS00356">
    <property type="entry name" value="HTH_LACI_1"/>
    <property type="match status" value="1"/>
</dbReference>
<dbReference type="PANTHER" id="PTHR30146">
    <property type="entry name" value="LACI-RELATED TRANSCRIPTIONAL REPRESSOR"/>
    <property type="match status" value="1"/>
</dbReference>
<dbReference type="Proteomes" id="UP000188342">
    <property type="component" value="Unassembled WGS sequence"/>
</dbReference>
<dbReference type="GO" id="GO:0000976">
    <property type="term" value="F:transcription cis-regulatory region binding"/>
    <property type="evidence" value="ECO:0007669"/>
    <property type="project" value="TreeGrafter"/>
</dbReference>
<evidence type="ECO:0000259" key="4">
    <source>
        <dbReference type="PROSITE" id="PS50932"/>
    </source>
</evidence>
<dbReference type="PROSITE" id="PS50932">
    <property type="entry name" value="HTH_LACI_2"/>
    <property type="match status" value="1"/>
</dbReference>
<keyword evidence="3" id="KW-0804">Transcription</keyword>
<evidence type="ECO:0000313" key="6">
    <source>
        <dbReference type="Proteomes" id="UP000188342"/>
    </source>
</evidence>
<dbReference type="STRING" id="1255658.FM114_15365"/>
<evidence type="ECO:0000256" key="2">
    <source>
        <dbReference type="ARBA" id="ARBA00023125"/>
    </source>
</evidence>
<dbReference type="SUPFAM" id="SSF47413">
    <property type="entry name" value="lambda repressor-like DNA-binding domains"/>
    <property type="match status" value="1"/>
</dbReference>
<dbReference type="PANTHER" id="PTHR30146:SF109">
    <property type="entry name" value="HTH-TYPE TRANSCRIPTIONAL REGULATOR GALS"/>
    <property type="match status" value="1"/>
</dbReference>
<dbReference type="InterPro" id="IPR046335">
    <property type="entry name" value="LacI/GalR-like_sensor"/>
</dbReference>
<dbReference type="CDD" id="cd01574">
    <property type="entry name" value="PBP1_LacI"/>
    <property type="match status" value="1"/>
</dbReference>
<dbReference type="InterPro" id="IPR000843">
    <property type="entry name" value="HTH_LacI"/>
</dbReference>
<keyword evidence="6" id="KW-1185">Reference proteome</keyword>